<reference evidence="1 2" key="1">
    <citation type="submission" date="2016-10" db="EMBL/GenBank/DDBJ databases">
        <authorList>
            <person name="de Groot N.N."/>
        </authorList>
    </citation>
    <scope>NUCLEOTIDE SEQUENCE [LARGE SCALE GENOMIC DNA]</scope>
    <source>
        <strain evidence="1 2">DSM 40306</strain>
    </source>
</reference>
<name>A0A1H5DJ83_9ACTN</name>
<dbReference type="RefSeq" id="WP_070021908.1">
    <property type="nucleotide sequence ID" value="NZ_FNTD01000004.1"/>
</dbReference>
<evidence type="ECO:0008006" key="3">
    <source>
        <dbReference type="Google" id="ProtNLM"/>
    </source>
</evidence>
<protein>
    <recommendedName>
        <fullName evidence="3">TetR family transcriptional regulator</fullName>
    </recommendedName>
</protein>
<organism evidence="1 2">
    <name type="scientific">Streptomyces misionensis</name>
    <dbReference type="NCBI Taxonomy" id="67331"/>
    <lineage>
        <taxon>Bacteria</taxon>
        <taxon>Bacillati</taxon>
        <taxon>Actinomycetota</taxon>
        <taxon>Actinomycetes</taxon>
        <taxon>Kitasatosporales</taxon>
        <taxon>Streptomycetaceae</taxon>
        <taxon>Streptomyces</taxon>
    </lineage>
</organism>
<dbReference type="AlphaFoldDB" id="A0A1H5DJ83"/>
<dbReference type="GeneID" id="95514900"/>
<accession>A0A1H5DJ83</accession>
<gene>
    <name evidence="1" type="ORF">SAMN04490357_5838</name>
</gene>
<evidence type="ECO:0000313" key="1">
    <source>
        <dbReference type="EMBL" id="SED78899.1"/>
    </source>
</evidence>
<dbReference type="STRING" id="67331.SAMN04490357_5838"/>
<dbReference type="EMBL" id="FNTD01000004">
    <property type="protein sequence ID" value="SED78899.1"/>
    <property type="molecule type" value="Genomic_DNA"/>
</dbReference>
<dbReference type="Proteomes" id="UP000182375">
    <property type="component" value="Unassembled WGS sequence"/>
</dbReference>
<evidence type="ECO:0000313" key="2">
    <source>
        <dbReference type="Proteomes" id="UP000182375"/>
    </source>
</evidence>
<proteinExistence type="predicted"/>
<sequence>MTVQTTTAVPARDTDWEEFLDGLSAAVAAADPGTAYDWEARERMRFSAWVRHVYDDPRAVALFARPEPPAAAEARRREAAALAGRLDAGRAVARPVRPGCEVWAAAATAAMWEITGAALRADRRPPREHVVADVWTVVRTLLLPAVDRFTPVFRRARGSW</sequence>